<dbReference type="AlphaFoldDB" id="A0A5J9W0F5"/>
<keyword evidence="11" id="KW-1185">Reference proteome</keyword>
<dbReference type="Pfam" id="PF04107">
    <property type="entry name" value="GCS2"/>
    <property type="match status" value="1"/>
</dbReference>
<evidence type="ECO:0000259" key="8">
    <source>
        <dbReference type="Pfam" id="PF18052"/>
    </source>
</evidence>
<dbReference type="GO" id="GO:0004357">
    <property type="term" value="F:glutamate-cysteine ligase activity"/>
    <property type="evidence" value="ECO:0007669"/>
    <property type="project" value="InterPro"/>
</dbReference>
<dbReference type="Gene3D" id="3.40.50.300">
    <property type="entry name" value="P-loop containing nucleotide triphosphate hydrolases"/>
    <property type="match status" value="1"/>
</dbReference>
<dbReference type="Gene3D" id="3.80.10.10">
    <property type="entry name" value="Ribonuclease Inhibitor"/>
    <property type="match status" value="3"/>
</dbReference>
<evidence type="ECO:0000256" key="3">
    <source>
        <dbReference type="ARBA" id="ARBA00022737"/>
    </source>
</evidence>
<dbReference type="InterPro" id="IPR032675">
    <property type="entry name" value="LRR_dom_sf"/>
</dbReference>
<dbReference type="GO" id="GO:0042398">
    <property type="term" value="P:modified amino acid biosynthetic process"/>
    <property type="evidence" value="ECO:0007669"/>
    <property type="project" value="InterPro"/>
</dbReference>
<dbReference type="PANTHER" id="PTHR36766">
    <property type="entry name" value="PLANT BROAD-SPECTRUM MILDEW RESISTANCE PROTEIN RPW8"/>
    <property type="match status" value="1"/>
</dbReference>
<protein>
    <recommendedName>
        <fullName evidence="12">AAA+ ATPase domain-containing protein</fullName>
    </recommendedName>
</protein>
<dbReference type="Proteomes" id="UP000324897">
    <property type="component" value="Chromosome 4"/>
</dbReference>
<organism evidence="10 11">
    <name type="scientific">Eragrostis curvula</name>
    <name type="common">weeping love grass</name>
    <dbReference type="NCBI Taxonomy" id="38414"/>
    <lineage>
        <taxon>Eukaryota</taxon>
        <taxon>Viridiplantae</taxon>
        <taxon>Streptophyta</taxon>
        <taxon>Embryophyta</taxon>
        <taxon>Tracheophyta</taxon>
        <taxon>Spermatophyta</taxon>
        <taxon>Magnoliopsida</taxon>
        <taxon>Liliopsida</taxon>
        <taxon>Poales</taxon>
        <taxon>Poaceae</taxon>
        <taxon>PACMAD clade</taxon>
        <taxon>Chloridoideae</taxon>
        <taxon>Eragrostideae</taxon>
        <taxon>Eragrostidinae</taxon>
        <taxon>Eragrostis</taxon>
    </lineage>
</organism>
<dbReference type="SUPFAM" id="SSF52540">
    <property type="entry name" value="P-loop containing nucleoside triphosphate hydrolases"/>
    <property type="match status" value="1"/>
</dbReference>
<comment type="caution">
    <text evidence="10">The sequence shown here is derived from an EMBL/GenBank/DDBJ whole genome shotgun (WGS) entry which is preliminary data.</text>
</comment>
<dbReference type="InterPro" id="IPR002182">
    <property type="entry name" value="NB-ARC"/>
</dbReference>
<evidence type="ECO:0008006" key="12">
    <source>
        <dbReference type="Google" id="ProtNLM"/>
    </source>
</evidence>
<evidence type="ECO:0000256" key="5">
    <source>
        <dbReference type="ARBA" id="ARBA00022821"/>
    </source>
</evidence>
<gene>
    <name evidence="10" type="ORF">EJB05_14897</name>
</gene>
<dbReference type="OrthoDB" id="695275at2759"/>
<dbReference type="Gene3D" id="1.20.5.4130">
    <property type="match status" value="1"/>
</dbReference>
<feature type="domain" description="Disease resistance N-terminal" evidence="8">
    <location>
        <begin position="102"/>
        <end position="182"/>
    </location>
</feature>
<dbReference type="InterPro" id="IPR041118">
    <property type="entry name" value="Rx_N"/>
</dbReference>
<dbReference type="InterPro" id="IPR056789">
    <property type="entry name" value="LRR_R13L1-DRL21"/>
</dbReference>
<accession>A0A5J9W0F5</accession>
<keyword evidence="5" id="KW-0611">Plant defense</keyword>
<evidence type="ECO:0000313" key="11">
    <source>
        <dbReference type="Proteomes" id="UP000324897"/>
    </source>
</evidence>
<keyword evidence="4" id="KW-0547">Nucleotide-binding</keyword>
<evidence type="ECO:0000256" key="1">
    <source>
        <dbReference type="ARBA" id="ARBA00008894"/>
    </source>
</evidence>
<dbReference type="GO" id="GO:0051707">
    <property type="term" value="P:response to other organism"/>
    <property type="evidence" value="ECO:0007669"/>
    <property type="project" value="UniProtKB-ARBA"/>
</dbReference>
<dbReference type="GO" id="GO:0005524">
    <property type="term" value="F:ATP binding"/>
    <property type="evidence" value="ECO:0007669"/>
    <property type="project" value="UniProtKB-KW"/>
</dbReference>
<feature type="non-terminal residue" evidence="10">
    <location>
        <position position="1"/>
    </location>
</feature>
<sequence length="1220" mass="135758">MADSYVATKYKHGGSDCTSNQCNNPMVANNRYDIMRNYMPKVGSLGLDTMFRTCTVQPSRSPPPLRRRRLRFVSVLRSSEQLRATGGANTMDFGISAARWAVSKAMSPIADGFLAWAASNGLGPNVDALTQQLLNAQVMLEDAQDREIRSPTLRKLLLKLRGLAYNADDVLDELDYFHIDNKVRAAGGCVHVNARRAVASKLKEPSTSRRLKFDRVEFSRKMEGIVEQLKQVCAMVSTILNLQPYRINDIAVDQPKTTSIDTAVDQPKTTSYFIPELYGRGNTIRSIVDRITLGEYSANKLTVLAIVGPGGIGKTTFTQHLYHEVKSQFDVLIWVCVSLNFNANRLAHEILKQIPTVEGEKENASQEELIEQRLRNKRFLLVLDDIWNFEEDEWKKLLSPFCEGEGACVFGEEGWKGHDAFNYIGRQIVETLRGSPLAAKIIIDAQECSGSSELPRDINNLLNLEYFLVSDDRLHSGIVEVGKLQHLRKLQRFEVKRETDASSKKKKTNGFELKQLGKLLELQVLGIYNLGNVAVNEEASEANLTQKDRLQELILDWHIEGTEKPMQEDDILECLKPHSNLQKLCIRGHGGTKCPTWLDPTCHQLEEVGNMDSFSNLKELEIVGCPKLSHLPSVPWTCTPCSAKIEGIGSSFEEIDYTRDFELGIQGKDSDLDSTFWNVLAFDNLIGLKELRVEKCPALSFDQLEKLPSLKSLTIYESNAAVWLAENEGRVKYKFPIEYIRMCRCKTNGKELTRLLSYFPRLSTLVLLYPEKITGVSVADHLTMTTTTTSFSSSSANEVEGMQTAHHQQQMEAEGEEEIHAASAAADGLLLLPPQLEELQIYACIELSLHHPNTEAGGTGGGLQGLCCLRSLEIWECPRFLSSNSASSSFPIFFPASLQSLKLYRVEGKETQVVCLSNLTSLTDLSISDCGDLRVEGLWPLLAHGRLTTIDVTGTPNFFVGCESPPQEGGIPPRSSSNDLQSLSLCTDDAVGVLATPICTLLSSSLTTLTFAFDDNLEHFTKEQEEALQRLASLQDLRFWDFHQLQCLPVGLHTLPNLKRLQILFCKAFRSLPKGGLPSSLQELRLQSCSAIQSLPKDTLPSSLQELRLQSCSAIRSLPKDALPSSLQVLEISNCPAIRSLPKVDSLPSSLRELDVQYSDSDELIRQCCKLRGIIPIMISIGTSYLISKSNVRMKELFPEVFKGSQLSSEDMACPLSGLS</sequence>
<evidence type="ECO:0000259" key="7">
    <source>
        <dbReference type="Pfam" id="PF00931"/>
    </source>
</evidence>
<reference evidence="10 11" key="1">
    <citation type="journal article" date="2019" name="Sci. Rep.">
        <title>A high-quality genome of Eragrostis curvula grass provides insights into Poaceae evolution and supports new strategies to enhance forage quality.</title>
        <authorList>
            <person name="Carballo J."/>
            <person name="Santos B.A.C.M."/>
            <person name="Zappacosta D."/>
            <person name="Garbus I."/>
            <person name="Selva J.P."/>
            <person name="Gallo C.A."/>
            <person name="Diaz A."/>
            <person name="Albertini E."/>
            <person name="Caccamo M."/>
            <person name="Echenique V."/>
        </authorList>
    </citation>
    <scope>NUCLEOTIDE SEQUENCE [LARGE SCALE GENOMIC DNA]</scope>
    <source>
        <strain evidence="11">cv. Victoria</strain>
        <tissue evidence="10">Leaf</tissue>
    </source>
</reference>
<dbReference type="PRINTS" id="PR00364">
    <property type="entry name" value="DISEASERSIST"/>
</dbReference>
<feature type="domain" description="NB-ARC" evidence="7">
    <location>
        <begin position="298"/>
        <end position="404"/>
    </location>
</feature>
<comment type="similarity">
    <text evidence="1">Belongs to the disease resistance NB-LRR family.</text>
</comment>
<dbReference type="Gramene" id="TVU41386">
    <property type="protein sequence ID" value="TVU41386"/>
    <property type="gene ID" value="EJB05_14897"/>
</dbReference>
<dbReference type="GO" id="GO:0043531">
    <property type="term" value="F:ADP binding"/>
    <property type="evidence" value="ECO:0007669"/>
    <property type="project" value="InterPro"/>
</dbReference>
<dbReference type="Pfam" id="PF18052">
    <property type="entry name" value="Rx_N"/>
    <property type="match status" value="1"/>
</dbReference>
<keyword evidence="2" id="KW-0433">Leucine-rich repeat</keyword>
<evidence type="ECO:0000256" key="6">
    <source>
        <dbReference type="ARBA" id="ARBA00022840"/>
    </source>
</evidence>
<dbReference type="Pfam" id="PF00931">
    <property type="entry name" value="NB-ARC"/>
    <property type="match status" value="1"/>
</dbReference>
<dbReference type="EMBL" id="RWGY01000007">
    <property type="protein sequence ID" value="TVU41386.1"/>
    <property type="molecule type" value="Genomic_DNA"/>
</dbReference>
<dbReference type="Pfam" id="PF25019">
    <property type="entry name" value="LRR_R13L1-DRL21"/>
    <property type="match status" value="1"/>
</dbReference>
<evidence type="ECO:0000256" key="2">
    <source>
        <dbReference type="ARBA" id="ARBA00022614"/>
    </source>
</evidence>
<feature type="domain" description="R13L1/DRL21-like LRR repeat region" evidence="9">
    <location>
        <begin position="513"/>
        <end position="633"/>
    </location>
</feature>
<dbReference type="GO" id="GO:0006952">
    <property type="term" value="P:defense response"/>
    <property type="evidence" value="ECO:0007669"/>
    <property type="project" value="UniProtKB-KW"/>
</dbReference>
<name>A0A5J9W0F5_9POAL</name>
<dbReference type="InterPro" id="IPR006336">
    <property type="entry name" value="GCS2"/>
</dbReference>
<evidence type="ECO:0000256" key="4">
    <source>
        <dbReference type="ARBA" id="ARBA00022741"/>
    </source>
</evidence>
<dbReference type="InterPro" id="IPR027417">
    <property type="entry name" value="P-loop_NTPase"/>
</dbReference>
<evidence type="ECO:0000313" key="10">
    <source>
        <dbReference type="EMBL" id="TVU41386.1"/>
    </source>
</evidence>
<dbReference type="PANTHER" id="PTHR36766:SF64">
    <property type="entry name" value="OS12G0206100 PROTEIN"/>
    <property type="match status" value="1"/>
</dbReference>
<evidence type="ECO:0000259" key="9">
    <source>
        <dbReference type="Pfam" id="PF25019"/>
    </source>
</evidence>
<proteinExistence type="inferred from homology"/>
<keyword evidence="6" id="KW-0067">ATP-binding</keyword>
<dbReference type="SUPFAM" id="SSF52058">
    <property type="entry name" value="L domain-like"/>
    <property type="match status" value="2"/>
</dbReference>
<keyword evidence="3" id="KW-0677">Repeat</keyword>